<dbReference type="HOGENOM" id="CLU_1776039_0_0_4"/>
<dbReference type="PATRIC" id="fig|983917.3.peg.287"/>
<feature type="signal peptide" evidence="1">
    <location>
        <begin position="1"/>
        <end position="20"/>
    </location>
</feature>
<name>I0HKU9_RUBGI</name>
<dbReference type="EMBL" id="AP012320">
    <property type="protein sequence ID" value="BAL93636.1"/>
    <property type="molecule type" value="Genomic_DNA"/>
</dbReference>
<gene>
    <name evidence="2" type="ordered locus">RGE_02910</name>
</gene>
<proteinExistence type="predicted"/>
<accession>I0HKU9</accession>
<keyword evidence="1" id="KW-0732">Signal</keyword>
<dbReference type="eggNOG" id="ENOG5033IAU">
    <property type="taxonomic scope" value="Bacteria"/>
</dbReference>
<evidence type="ECO:0000313" key="3">
    <source>
        <dbReference type="Proteomes" id="UP000007883"/>
    </source>
</evidence>
<dbReference type="KEGG" id="rge:RGE_02910"/>
<dbReference type="RefSeq" id="WP_014426525.1">
    <property type="nucleotide sequence ID" value="NC_017075.1"/>
</dbReference>
<evidence type="ECO:0000313" key="2">
    <source>
        <dbReference type="EMBL" id="BAL93636.1"/>
    </source>
</evidence>
<protein>
    <recommendedName>
        <fullName evidence="4">Lipoprotein</fullName>
    </recommendedName>
</protein>
<reference evidence="2 3" key="1">
    <citation type="journal article" date="2012" name="J. Bacteriol.">
        <title>Complete genome sequence of phototrophic betaproteobacterium Rubrivivax gelatinosus IL144.</title>
        <authorList>
            <person name="Nagashima S."/>
            <person name="Kamimura A."/>
            <person name="Shimizu T."/>
            <person name="Nakamura-isaki S."/>
            <person name="Aono E."/>
            <person name="Sakamoto K."/>
            <person name="Ichikawa N."/>
            <person name="Nakazawa H."/>
            <person name="Sekine M."/>
            <person name="Yamazaki S."/>
            <person name="Fujita N."/>
            <person name="Shimada K."/>
            <person name="Hanada S."/>
            <person name="Nagashima K.V.P."/>
        </authorList>
    </citation>
    <scope>NUCLEOTIDE SEQUENCE [LARGE SCALE GENOMIC DNA]</scope>
    <source>
        <strain evidence="3">NBRC 100245 / IL144</strain>
    </source>
</reference>
<organism evidence="2 3">
    <name type="scientific">Rubrivivax gelatinosus (strain NBRC 100245 / IL144)</name>
    <dbReference type="NCBI Taxonomy" id="983917"/>
    <lineage>
        <taxon>Bacteria</taxon>
        <taxon>Pseudomonadati</taxon>
        <taxon>Pseudomonadota</taxon>
        <taxon>Betaproteobacteria</taxon>
        <taxon>Burkholderiales</taxon>
        <taxon>Sphaerotilaceae</taxon>
        <taxon>Rubrivivax</taxon>
    </lineage>
</organism>
<evidence type="ECO:0000256" key="1">
    <source>
        <dbReference type="SAM" id="SignalP"/>
    </source>
</evidence>
<sequence>MLKKLALVAAVCATPFQAGACSVNYNTSTEQIIKIVRQNGWGFENYDQVCQKLAAANAALVIDGQATVLGNKSIAWATVMLKDKTLMVFTNEFGGSSTKTNDYASQDKAEELLMQAINSAVDSMGLDKALRSLAESRRQAKAAYSR</sequence>
<keyword evidence="3" id="KW-1185">Reference proteome</keyword>
<feature type="chain" id="PRO_5003628223" description="Lipoprotein" evidence="1">
    <location>
        <begin position="21"/>
        <end position="146"/>
    </location>
</feature>
<dbReference type="Proteomes" id="UP000007883">
    <property type="component" value="Chromosome"/>
</dbReference>
<dbReference type="AlphaFoldDB" id="I0HKU9"/>
<evidence type="ECO:0008006" key="4">
    <source>
        <dbReference type="Google" id="ProtNLM"/>
    </source>
</evidence>
<dbReference type="STRING" id="983917.RGE_02910"/>